<proteinExistence type="predicted"/>
<dbReference type="RefSeq" id="WP_148452614.1">
    <property type="nucleotide sequence ID" value="NZ_VSFC01000012.1"/>
</dbReference>
<dbReference type="AlphaFoldDB" id="A0A5D0GIU5"/>
<gene>
    <name evidence="1" type="ORF">FVF61_01735</name>
</gene>
<name>A0A5D0GIU5_9FLAO</name>
<dbReference type="Proteomes" id="UP000324550">
    <property type="component" value="Unassembled WGS sequence"/>
</dbReference>
<accession>A0A5D0GIU5</accession>
<dbReference type="EMBL" id="VSFC01000012">
    <property type="protein sequence ID" value="TYA58894.1"/>
    <property type="molecule type" value="Genomic_DNA"/>
</dbReference>
<comment type="caution">
    <text evidence="1">The sequence shown here is derived from an EMBL/GenBank/DDBJ whole genome shotgun (WGS) entry which is preliminary data.</text>
</comment>
<reference evidence="1 2" key="1">
    <citation type="submission" date="2019-08" db="EMBL/GenBank/DDBJ databases">
        <title>Formosa sediminis sp. nov., isolated from marine sediment.</title>
        <authorList>
            <person name="Cao W.R."/>
        </authorList>
    </citation>
    <scope>NUCLEOTIDE SEQUENCE [LARGE SCALE GENOMIC DNA]</scope>
    <source>
        <strain evidence="1 2">1494</strain>
    </source>
</reference>
<keyword evidence="2" id="KW-1185">Reference proteome</keyword>
<sequence length="166" mass="19658">MIRIILISLISLSNYSQCKYEKDEIDPFTKKHIIKTKHEVFAFVDYRINVIRVQGVKVDNQRFLKVWIVMKDSFILAEKDNLMLLSDNEEVITLPFEKSISSDYNNLYYNSGWYVTNLFKLSEEFYNVLKFGKFKMARVETTKGYVDFNISNSNKDSLQKVLQCIY</sequence>
<dbReference type="OrthoDB" id="1425532at2"/>
<organism evidence="1 2">
    <name type="scientific">Formosa maritima</name>
    <dbReference type="NCBI Taxonomy" id="2592046"/>
    <lineage>
        <taxon>Bacteria</taxon>
        <taxon>Pseudomonadati</taxon>
        <taxon>Bacteroidota</taxon>
        <taxon>Flavobacteriia</taxon>
        <taxon>Flavobacteriales</taxon>
        <taxon>Flavobacteriaceae</taxon>
        <taxon>Formosa</taxon>
    </lineage>
</organism>
<evidence type="ECO:0000313" key="2">
    <source>
        <dbReference type="Proteomes" id="UP000324550"/>
    </source>
</evidence>
<evidence type="ECO:0000313" key="1">
    <source>
        <dbReference type="EMBL" id="TYA58894.1"/>
    </source>
</evidence>
<protein>
    <submittedName>
        <fullName evidence="1">Uncharacterized protein</fullName>
    </submittedName>
</protein>